<dbReference type="InterPro" id="IPR002509">
    <property type="entry name" value="NODB_dom"/>
</dbReference>
<dbReference type="RefSeq" id="WP_072765403.1">
    <property type="nucleotide sequence ID" value="NZ_FQYX01000026.1"/>
</dbReference>
<evidence type="ECO:0000313" key="2">
    <source>
        <dbReference type="EMBL" id="SHJ59318.1"/>
    </source>
</evidence>
<dbReference type="OrthoDB" id="7836272at2"/>
<organism evidence="2 3">
    <name type="scientific">Arenibacter nanhaiticus</name>
    <dbReference type="NCBI Taxonomy" id="558155"/>
    <lineage>
        <taxon>Bacteria</taxon>
        <taxon>Pseudomonadati</taxon>
        <taxon>Bacteroidota</taxon>
        <taxon>Flavobacteriia</taxon>
        <taxon>Flavobacteriales</taxon>
        <taxon>Flavobacteriaceae</taxon>
        <taxon>Arenibacter</taxon>
    </lineage>
</organism>
<evidence type="ECO:0000313" key="3">
    <source>
        <dbReference type="Proteomes" id="UP000184231"/>
    </source>
</evidence>
<dbReference type="GO" id="GO:0005975">
    <property type="term" value="P:carbohydrate metabolic process"/>
    <property type="evidence" value="ECO:0007669"/>
    <property type="project" value="InterPro"/>
</dbReference>
<dbReference type="Gene3D" id="3.20.20.370">
    <property type="entry name" value="Glycoside hydrolase/deacetylase"/>
    <property type="match status" value="1"/>
</dbReference>
<reference evidence="2 3" key="1">
    <citation type="submission" date="2016-11" db="EMBL/GenBank/DDBJ databases">
        <authorList>
            <person name="Jaros S."/>
            <person name="Januszkiewicz K."/>
            <person name="Wedrychowicz H."/>
        </authorList>
    </citation>
    <scope>NUCLEOTIDE SEQUENCE [LARGE SCALE GENOMIC DNA]</scope>
    <source>
        <strain evidence="2 3">CGMCC 1.8863</strain>
    </source>
</reference>
<accession>A0A1M6KK23</accession>
<dbReference type="STRING" id="558155.SAMN04487911_12633"/>
<keyword evidence="3" id="KW-1185">Reference proteome</keyword>
<dbReference type="Proteomes" id="UP000184231">
    <property type="component" value="Unassembled WGS sequence"/>
</dbReference>
<dbReference type="GO" id="GO:0016810">
    <property type="term" value="F:hydrolase activity, acting on carbon-nitrogen (but not peptide) bonds"/>
    <property type="evidence" value="ECO:0007669"/>
    <property type="project" value="InterPro"/>
</dbReference>
<gene>
    <name evidence="2" type="ORF">SAMN04487911_12633</name>
</gene>
<evidence type="ECO:0000259" key="1">
    <source>
        <dbReference type="Pfam" id="PF01522"/>
    </source>
</evidence>
<dbReference type="EMBL" id="FQYX01000026">
    <property type="protein sequence ID" value="SHJ59318.1"/>
    <property type="molecule type" value="Genomic_DNA"/>
</dbReference>
<dbReference type="CDD" id="cd10929">
    <property type="entry name" value="CE4_u5"/>
    <property type="match status" value="1"/>
</dbReference>
<feature type="domain" description="NodB homology" evidence="1">
    <location>
        <begin position="38"/>
        <end position="181"/>
    </location>
</feature>
<sequence>MNNTGKFVISLDFELLWGMRDEKTIAEYGENILGVWKVIPRMLDLFEKYEVSATFATVGFLLASDKEGLMKFFPKRKPQYKNPNLSPYNGHFHLVKDSEAEDKYHYASDLINLIRKYPNHEIATHTFSHYYCNAEGQTIEDFRSDIKSAISIGNHVGICYKSLIFPRNMFNEEYLKVCEEHRILAYRGNEIAWCYRAEKGVSKLKYKSKQAFRLLDSYINLTGHHCYSLEDITKSKPYNIPSSRFLRPYAPGLRALESFRKKRILDSMTFAAKNNLLYHLWWHPHNFGSKQDENFNFLEDILVHYKKLNEQYGFESITMGGFAEKIQINHE</sequence>
<dbReference type="AlphaFoldDB" id="A0A1M6KK23"/>
<dbReference type="SUPFAM" id="SSF88713">
    <property type="entry name" value="Glycoside hydrolase/deacetylase"/>
    <property type="match status" value="1"/>
</dbReference>
<dbReference type="Pfam" id="PF01522">
    <property type="entry name" value="Polysacc_deac_1"/>
    <property type="match status" value="1"/>
</dbReference>
<name>A0A1M6KK23_9FLAO</name>
<dbReference type="InterPro" id="IPR011330">
    <property type="entry name" value="Glyco_hydro/deAcase_b/a-brl"/>
</dbReference>
<proteinExistence type="predicted"/>
<protein>
    <submittedName>
        <fullName evidence="2">Polysaccharide deacetylase</fullName>
    </submittedName>
</protein>